<sequence length="219" mass="24964">MPSQKLASFGATVVTYNMVTRPMYQALDADKRTEEAVLRRGKVKAERPQIVTPHFLSRTVGFGEEAQDFMRELIRRGQADDAGILYTYSNEPLQMEIISSRPEEVAERISKRIDSESQPLEAVILGVDELWDVSLMKFIFDLTNSSGPKNAADFVRSGRMKMDNGVPIDARLRIEDSLRQVQDGNLDPAVLHRELEAWQLFDEYQDRFFRALKGRGPLI</sequence>
<dbReference type="AlphaFoldDB" id="A0AAJ6CW36"/>
<keyword evidence="3" id="KW-1185">Reference proteome</keyword>
<evidence type="ECO:0000313" key="1">
    <source>
        <dbReference type="EMBL" id="MDG0867818.1"/>
    </source>
</evidence>
<dbReference type="Proteomes" id="UP001219901">
    <property type="component" value="Chromosome"/>
</dbReference>
<reference evidence="3" key="3">
    <citation type="submission" date="2023-06" db="EMBL/GenBank/DDBJ databases">
        <title>Pangenomics reveal diversification of enzyme families and niche specialization in globally abundant SAR202 bacteria.</title>
        <authorList>
            <person name="Saw J.H.W."/>
        </authorList>
    </citation>
    <scope>NUCLEOTIDE SEQUENCE [LARGE SCALE GENOMIC DNA]</scope>
    <source>
        <strain evidence="3">JH1073</strain>
    </source>
</reference>
<dbReference type="EMBL" id="CP046147">
    <property type="protein sequence ID" value="WFG40565.1"/>
    <property type="molecule type" value="Genomic_DNA"/>
</dbReference>
<evidence type="ECO:0000313" key="4">
    <source>
        <dbReference type="Proteomes" id="UP001321249"/>
    </source>
</evidence>
<evidence type="ECO:0000313" key="3">
    <source>
        <dbReference type="Proteomes" id="UP001219901"/>
    </source>
</evidence>
<evidence type="ECO:0000313" key="2">
    <source>
        <dbReference type="EMBL" id="WFG40565.1"/>
    </source>
</evidence>
<dbReference type="EMBL" id="WMBE01000004">
    <property type="protein sequence ID" value="MDG0867818.1"/>
    <property type="molecule type" value="Genomic_DNA"/>
</dbReference>
<reference evidence="3 4" key="1">
    <citation type="submission" date="2019-11" db="EMBL/GenBank/DDBJ databases">
        <authorList>
            <person name="Cho J.-C."/>
        </authorList>
    </citation>
    <scope>NUCLEOTIDE SEQUENCE [LARGE SCALE GENOMIC DNA]</scope>
    <source>
        <strain evidence="2 3">JH1073</strain>
        <strain evidence="1 4">JH702</strain>
    </source>
</reference>
<gene>
    <name evidence="1" type="ORF">GKO46_12140</name>
    <name evidence="2" type="ORF">GKO48_13460</name>
</gene>
<protein>
    <submittedName>
        <fullName evidence="2">Uncharacterized protein</fullName>
    </submittedName>
</protein>
<proteinExistence type="predicted"/>
<dbReference type="RefSeq" id="WP_342835988.1">
    <property type="nucleotide sequence ID" value="NZ_CP046146.1"/>
</dbReference>
<organism evidence="2 3">
    <name type="scientific">Candidatus Lucifugimonas marina</name>
    <dbReference type="NCBI Taxonomy" id="3038979"/>
    <lineage>
        <taxon>Bacteria</taxon>
        <taxon>Bacillati</taxon>
        <taxon>Chloroflexota</taxon>
        <taxon>Dehalococcoidia</taxon>
        <taxon>SAR202 cluster</taxon>
        <taxon>Candidatus Lucifugimonadales</taxon>
        <taxon>Candidatus Lucifugimonadaceae</taxon>
        <taxon>Candidatus Lucifugimonas</taxon>
    </lineage>
</organism>
<accession>A0AAJ6CW36</accession>
<dbReference type="Proteomes" id="UP001321249">
    <property type="component" value="Unassembled WGS sequence"/>
</dbReference>
<name>A0AAJ6CW36_9CHLR</name>
<reference evidence="2" key="2">
    <citation type="journal article" date="2023" name="Nat. Commun.">
        <title>Cultivation of marine bacteria of the SAR202 clade.</title>
        <authorList>
            <person name="Lim Y."/>
            <person name="Seo J.H."/>
            <person name="Giovannoni S.J."/>
            <person name="Kang I."/>
            <person name="Cho J.C."/>
        </authorList>
    </citation>
    <scope>NUCLEOTIDE SEQUENCE</scope>
    <source>
        <strain evidence="2">JH1073</strain>
    </source>
</reference>